<dbReference type="GO" id="GO:0005743">
    <property type="term" value="C:mitochondrial inner membrane"/>
    <property type="evidence" value="ECO:0007669"/>
    <property type="project" value="UniProtKB-SubCell"/>
</dbReference>
<organism evidence="4">
    <name type="scientific">Saccharomyces cerevisiae (strain Kyokai no. 7 / NBRC 101557)</name>
    <name type="common">Baker's yeast</name>
    <dbReference type="NCBI Taxonomy" id="721032"/>
    <lineage>
        <taxon>Eukaryota</taxon>
        <taxon>Fungi</taxon>
        <taxon>Dikarya</taxon>
        <taxon>Ascomycota</taxon>
        <taxon>Saccharomycotina</taxon>
        <taxon>Saccharomycetes</taxon>
        <taxon>Saccharomycetales</taxon>
        <taxon>Saccharomycetaceae</taxon>
        <taxon>Saccharomyces</taxon>
    </lineage>
</organism>
<keyword evidence="1 2" id="KW-0472">Membrane</keyword>
<comment type="subcellular location">
    <subcellularLocation>
        <location evidence="1">Mitochondrion inner membrane</location>
        <topology evidence="1">Multi-pass membrane protein</topology>
    </subcellularLocation>
</comment>
<dbReference type="InterPro" id="IPR036927">
    <property type="entry name" value="Cyt_c_oxase-like_su1_sf"/>
</dbReference>
<dbReference type="InterPro" id="IPR000883">
    <property type="entry name" value="Cyt_C_Oxase_1"/>
</dbReference>
<dbReference type="SUPFAM" id="SSF81442">
    <property type="entry name" value="Cytochrome c oxidase subunit I-like"/>
    <property type="match status" value="1"/>
</dbReference>
<keyword evidence="1" id="KW-0349">Heme</keyword>
<dbReference type="GO" id="GO:0006123">
    <property type="term" value="P:mitochondrial electron transport, cytochrome c to oxygen"/>
    <property type="evidence" value="ECO:0007669"/>
    <property type="project" value="TreeGrafter"/>
</dbReference>
<protein>
    <recommendedName>
        <fullName evidence="1">Cytochrome c oxidase subunit 1</fullName>
        <ecNumber evidence="1">7.1.1.9</ecNumber>
    </recommendedName>
</protein>
<dbReference type="Pfam" id="PF00115">
    <property type="entry name" value="COX1"/>
    <property type="match status" value="1"/>
</dbReference>
<comment type="pathway">
    <text evidence="1">Energy metabolism; oxidative phosphorylation.</text>
</comment>
<keyword evidence="1" id="KW-0186">Copper</keyword>
<keyword evidence="1" id="KW-0479">Metal-binding</keyword>
<dbReference type="PANTHER" id="PTHR10422">
    <property type="entry name" value="CYTOCHROME C OXIDASE SUBUNIT 1"/>
    <property type="match status" value="1"/>
</dbReference>
<evidence type="ECO:0000313" key="4">
    <source>
        <dbReference type="EMBL" id="BAK78958.1"/>
    </source>
</evidence>
<feature type="transmembrane region" description="Helical" evidence="2">
    <location>
        <begin position="14"/>
        <end position="36"/>
    </location>
</feature>
<gene>
    <name evidence="4" type="primary">K7_11220</name>
    <name evidence="4" type="ORF">SYK7_112201</name>
</gene>
<comment type="function">
    <text evidence="1">Component of the cytochrome c oxidase, the last enzyme in the mitochondrial electron transport chain which drives oxidative phosphorylation. The respiratory chain contains 3 multisubunit complexes succinate dehydrogenase (complex II, CII), ubiquinol-cytochrome c oxidoreductase (cytochrome b-c1 complex, complex III, CIII) and cytochrome c oxidase (complex IV, CIV), that cooperate to transfer electrons derived from NADH and succinate to molecular oxygen, creating an electrochemical gradient over the inner membrane that drives transmembrane transport and the ATP synthase. Cytochrome c oxidase is the component of the respiratory chain that catalyzes the reduction of oxygen to water. Electrons originating from reduced cytochrome c in the intermembrane space (IMS) are transferred via the dinuclear copper A center (CU(A)) of subunit 2 and heme A of subunit 1 to the active site in subunit 1, a binuclear center (BNC) formed by heme A3 and copper B (CU(B)). The BNC reduces molecular oxygen to 2 water molecules using 4 electrons from cytochrome c in the IMS and 4 protons from the mitochondrial matrix.</text>
</comment>
<keyword evidence="2" id="KW-1133">Transmembrane helix</keyword>
<dbReference type="GO" id="GO:0004129">
    <property type="term" value="F:cytochrome-c oxidase activity"/>
    <property type="evidence" value="ECO:0007669"/>
    <property type="project" value="UniProtKB-EC"/>
</dbReference>
<dbReference type="AlphaFoldDB" id="G2HKD8"/>
<name>G2HKD8_YEASK</name>
<evidence type="ECO:0000256" key="2">
    <source>
        <dbReference type="SAM" id="Phobius"/>
    </source>
</evidence>
<feature type="transmembrane region" description="Helical" evidence="2">
    <location>
        <begin position="56"/>
        <end position="80"/>
    </location>
</feature>
<dbReference type="EC" id="7.1.1.9" evidence="1"/>
<proteinExistence type="inferred from homology"/>
<accession>G2HKD8</accession>
<dbReference type="PRINTS" id="PR01165">
    <property type="entry name" value="CYCOXIDASEI"/>
</dbReference>
<geneLocation type="mitochondrion" evidence="4"/>
<dbReference type="GO" id="GO:0046872">
    <property type="term" value="F:metal ion binding"/>
    <property type="evidence" value="ECO:0007669"/>
    <property type="project" value="UniProtKB-KW"/>
</dbReference>
<keyword evidence="1 2" id="KW-0812">Transmembrane</keyword>
<dbReference type="Gene3D" id="1.20.210.10">
    <property type="entry name" value="Cytochrome c oxidase-like, subunit I domain"/>
    <property type="match status" value="1"/>
</dbReference>
<dbReference type="GO" id="GO:0020037">
    <property type="term" value="F:heme binding"/>
    <property type="evidence" value="ECO:0007669"/>
    <property type="project" value="InterPro"/>
</dbReference>
<dbReference type="UniPathway" id="UPA00705"/>
<dbReference type="GO" id="GO:0015990">
    <property type="term" value="P:electron transport coupled proton transport"/>
    <property type="evidence" value="ECO:0007669"/>
    <property type="project" value="TreeGrafter"/>
</dbReference>
<keyword evidence="1" id="KW-0408">Iron</keyword>
<dbReference type="InterPro" id="IPR023616">
    <property type="entry name" value="Cyt_c_oxase-like_su1_dom"/>
</dbReference>
<evidence type="ECO:0000259" key="3">
    <source>
        <dbReference type="PROSITE" id="PS50855"/>
    </source>
</evidence>
<feature type="domain" description="Cytochrome oxidase subunit I profile" evidence="3">
    <location>
        <begin position="1"/>
        <end position="80"/>
    </location>
</feature>
<dbReference type="EMBL" id="AP012028">
    <property type="protein sequence ID" value="BAK78958.1"/>
    <property type="molecule type" value="Genomic_DNA"/>
</dbReference>
<comment type="similarity">
    <text evidence="1">Belongs to the heme-copper respiratory oxidase family.</text>
</comment>
<comment type="catalytic activity">
    <reaction evidence="1">
        <text>4 Fe(II)-[cytochrome c] + O2 + 8 H(+)(in) = 4 Fe(III)-[cytochrome c] + 2 H2O + 4 H(+)(out)</text>
        <dbReference type="Rhea" id="RHEA:11436"/>
        <dbReference type="Rhea" id="RHEA-COMP:10350"/>
        <dbReference type="Rhea" id="RHEA-COMP:14399"/>
        <dbReference type="ChEBI" id="CHEBI:15377"/>
        <dbReference type="ChEBI" id="CHEBI:15378"/>
        <dbReference type="ChEBI" id="CHEBI:15379"/>
        <dbReference type="ChEBI" id="CHEBI:29033"/>
        <dbReference type="ChEBI" id="CHEBI:29034"/>
        <dbReference type="EC" id="7.1.1.9"/>
    </reaction>
</comment>
<keyword evidence="1" id="KW-0249">Electron transport</keyword>
<keyword evidence="1" id="KW-0999">Mitochondrion inner membrane</keyword>
<keyword evidence="1" id="KW-0813">Transport</keyword>
<evidence type="ECO:0000256" key="1">
    <source>
        <dbReference type="RuleBase" id="RU000369"/>
    </source>
</evidence>
<reference evidence="4" key="1">
    <citation type="journal article" date="2011" name="DNA Res.">
        <title>Whole-genome sequencing of sake yeast Saccharomyces cerevisiae Kyokai no. 7.</title>
        <authorList>
            <person name="Akao T."/>
            <person name="Yashiro I."/>
            <person name="Hosoyama A."/>
            <person name="Kitagaki H."/>
            <person name="Horikawa H."/>
            <person name="Watanabe D."/>
            <person name="Akada R."/>
            <person name="Ando Y."/>
            <person name="Harashima S."/>
            <person name="Inoue T."/>
            <person name="Inoue Y."/>
            <person name="Kajiwara S."/>
            <person name="Kitamoto K."/>
            <person name="Kitamoto N."/>
            <person name="Kobayashi O."/>
            <person name="Kuhara S."/>
            <person name="Masubuchi T."/>
            <person name="Mizoguchi H."/>
            <person name="Nakao Y."/>
            <person name="Nakazato A."/>
            <person name="Namise M."/>
            <person name="Oba T."/>
            <person name="Ogata T."/>
            <person name="Ohta A."/>
            <person name="Sato M."/>
            <person name="Shibasaki S."/>
            <person name="Takatsume Y."/>
            <person name="Tanimoto S."/>
            <person name="Tsuboi H."/>
            <person name="Nishimura A."/>
            <person name="Yoda K."/>
            <person name="Ishikawa T."/>
            <person name="Iwashita K."/>
            <person name="Fujita N."/>
            <person name="Shimoi H."/>
        </authorList>
    </citation>
    <scope>NUCLEOTIDE SEQUENCE [LARGE SCALE GENOMIC DNA]</scope>
    <source>
        <strain evidence="4">Kyokai no. 7</strain>
        <strain>Kyokai no. 7 / NBRC 101557</strain>
    </source>
</reference>
<sequence length="92" mass="10187">MVQRWLYSTNAKDIAVLYFMLAIFSGMAGTAMSLIIRLELAAPGSQYLHGNSQLFNVLVVGHAVLMIFFLVMPALIGGFGKDKNMKVMMMIK</sequence>
<keyword evidence="1" id="KW-0679">Respiratory chain</keyword>
<dbReference type="PROSITE" id="PS50855">
    <property type="entry name" value="COX1"/>
    <property type="match status" value="1"/>
</dbReference>
<dbReference type="PANTHER" id="PTHR10422:SF18">
    <property type="entry name" value="CYTOCHROME C OXIDASE SUBUNIT 1"/>
    <property type="match status" value="1"/>
</dbReference>
<keyword evidence="1 4" id="KW-0496">Mitochondrion</keyword>